<gene>
    <name evidence="2" type="ordered locus">Hoch_3965</name>
</gene>
<protein>
    <recommendedName>
        <fullName evidence="4">Lipoprotein</fullName>
    </recommendedName>
</protein>
<dbReference type="EMBL" id="CP001804">
    <property type="protein sequence ID" value="ACY16464.1"/>
    <property type="molecule type" value="Genomic_DNA"/>
</dbReference>
<dbReference type="Proteomes" id="UP000001880">
    <property type="component" value="Chromosome"/>
</dbReference>
<name>D0LI85_HALO1</name>
<dbReference type="AlphaFoldDB" id="D0LI85"/>
<evidence type="ECO:0000313" key="3">
    <source>
        <dbReference type="Proteomes" id="UP000001880"/>
    </source>
</evidence>
<evidence type="ECO:0000313" key="2">
    <source>
        <dbReference type="EMBL" id="ACY16464.1"/>
    </source>
</evidence>
<dbReference type="KEGG" id="hoh:Hoch_3965"/>
<feature type="chain" id="PRO_5003010254" description="Lipoprotein" evidence="1">
    <location>
        <begin position="22"/>
        <end position="265"/>
    </location>
</feature>
<dbReference type="HOGENOM" id="CLU_1048746_0_0_7"/>
<accession>D0LI85</accession>
<reference evidence="2 3" key="1">
    <citation type="journal article" date="2010" name="Stand. Genomic Sci.">
        <title>Complete genome sequence of Haliangium ochraceum type strain (SMP-2).</title>
        <authorList>
            <consortium name="US DOE Joint Genome Institute (JGI-PGF)"/>
            <person name="Ivanova N."/>
            <person name="Daum C."/>
            <person name="Lang E."/>
            <person name="Abt B."/>
            <person name="Kopitz M."/>
            <person name="Saunders E."/>
            <person name="Lapidus A."/>
            <person name="Lucas S."/>
            <person name="Glavina Del Rio T."/>
            <person name="Nolan M."/>
            <person name="Tice H."/>
            <person name="Copeland A."/>
            <person name="Cheng J.F."/>
            <person name="Chen F."/>
            <person name="Bruce D."/>
            <person name="Goodwin L."/>
            <person name="Pitluck S."/>
            <person name="Mavromatis K."/>
            <person name="Pati A."/>
            <person name="Mikhailova N."/>
            <person name="Chen A."/>
            <person name="Palaniappan K."/>
            <person name="Land M."/>
            <person name="Hauser L."/>
            <person name="Chang Y.J."/>
            <person name="Jeffries C.D."/>
            <person name="Detter J.C."/>
            <person name="Brettin T."/>
            <person name="Rohde M."/>
            <person name="Goker M."/>
            <person name="Bristow J."/>
            <person name="Markowitz V."/>
            <person name="Eisen J.A."/>
            <person name="Hugenholtz P."/>
            <person name="Kyrpides N.C."/>
            <person name="Klenk H.P."/>
        </authorList>
    </citation>
    <scope>NUCLEOTIDE SEQUENCE [LARGE SCALE GENOMIC DNA]</scope>
    <source>
        <strain evidence="3">DSM 14365 / CIP 107738 / JCM 11303 / AJ 13395 / SMP-2</strain>
    </source>
</reference>
<dbReference type="PROSITE" id="PS51257">
    <property type="entry name" value="PROKAR_LIPOPROTEIN"/>
    <property type="match status" value="1"/>
</dbReference>
<dbReference type="STRING" id="502025.Hoch_3965"/>
<keyword evidence="3" id="KW-1185">Reference proteome</keyword>
<evidence type="ECO:0008006" key="4">
    <source>
        <dbReference type="Google" id="ProtNLM"/>
    </source>
</evidence>
<keyword evidence="1" id="KW-0732">Signal</keyword>
<evidence type="ECO:0000256" key="1">
    <source>
        <dbReference type="SAM" id="SignalP"/>
    </source>
</evidence>
<proteinExistence type="predicted"/>
<organism evidence="2 3">
    <name type="scientific">Haliangium ochraceum (strain DSM 14365 / JCM 11303 / SMP-2)</name>
    <dbReference type="NCBI Taxonomy" id="502025"/>
    <lineage>
        <taxon>Bacteria</taxon>
        <taxon>Pseudomonadati</taxon>
        <taxon>Myxococcota</taxon>
        <taxon>Polyangia</taxon>
        <taxon>Haliangiales</taxon>
        <taxon>Kofleriaceae</taxon>
        <taxon>Haliangium</taxon>
    </lineage>
</organism>
<sequence length="265" mass="29390">MKRLHHLPVALAALTSLGTVACTNSPTYVDPREALEVGLPDPNDEFSIIESVSTQFTLPVGQESDEERTLREQREQDFGVTVPLVRVDDVDLSIEWTIKNLEEQDGEARILIDGANESFVYVREEFVIDPEEDELPPPLLGNVPIAVPGNGTVSGVFREEQLREAAVDLERITRGAVNPFAAIYTHDGELDEFPGDTGVTVPAAAFGHLVRYDITFIGNRHMILEYEIRARDPLEVLHEELLSAPMADLVAFQPEVFVPPPPLEE</sequence>
<dbReference type="RefSeq" id="WP_012829063.1">
    <property type="nucleotide sequence ID" value="NC_013440.1"/>
</dbReference>
<feature type="signal peptide" evidence="1">
    <location>
        <begin position="1"/>
        <end position="21"/>
    </location>
</feature>